<dbReference type="RefSeq" id="XP_066804494.1">
    <property type="nucleotide sequence ID" value="XM_066944571.1"/>
</dbReference>
<keyword evidence="2" id="KW-0812">Transmembrane</keyword>
<gene>
    <name evidence="4" type="ORF">IAR55_001444</name>
</gene>
<comment type="caution">
    <text evidence="4">The sequence shown here is derived from an EMBL/GenBank/DDBJ whole genome shotgun (WGS) entry which is preliminary data.</text>
</comment>
<feature type="chain" id="PRO_5043810775" evidence="3">
    <location>
        <begin position="22"/>
        <end position="264"/>
    </location>
</feature>
<dbReference type="Proteomes" id="UP001388673">
    <property type="component" value="Unassembled WGS sequence"/>
</dbReference>
<feature type="compositionally biased region" description="Basic and acidic residues" evidence="1">
    <location>
        <begin position="213"/>
        <end position="228"/>
    </location>
</feature>
<protein>
    <submittedName>
        <fullName evidence="4">Uncharacterized protein</fullName>
    </submittedName>
</protein>
<evidence type="ECO:0000256" key="2">
    <source>
        <dbReference type="SAM" id="Phobius"/>
    </source>
</evidence>
<reference evidence="4 5" key="1">
    <citation type="journal article" date="2024" name="bioRxiv">
        <title>Comparative genomics of Cryptococcus and Kwoniella reveals pathogenesis evolution and contrasting karyotype dynamics via intercentromeric recombination or chromosome fusion.</title>
        <authorList>
            <person name="Coelho M.A."/>
            <person name="David-Palma M."/>
            <person name="Shea T."/>
            <person name="Bowers K."/>
            <person name="McGinley-Smith S."/>
            <person name="Mohammad A.W."/>
            <person name="Gnirke A."/>
            <person name="Yurkov A.M."/>
            <person name="Nowrousian M."/>
            <person name="Sun S."/>
            <person name="Cuomo C.A."/>
            <person name="Heitman J."/>
        </authorList>
    </citation>
    <scope>NUCLEOTIDE SEQUENCE [LARGE SCALE GENOMIC DNA]</scope>
    <source>
        <strain evidence="4 5">CBS 13917</strain>
    </source>
</reference>
<feature type="signal peptide" evidence="3">
    <location>
        <begin position="1"/>
        <end position="21"/>
    </location>
</feature>
<evidence type="ECO:0000256" key="1">
    <source>
        <dbReference type="SAM" id="MobiDB-lite"/>
    </source>
</evidence>
<feature type="compositionally biased region" description="Basic and acidic residues" evidence="1">
    <location>
        <begin position="155"/>
        <end position="166"/>
    </location>
</feature>
<keyword evidence="2" id="KW-1133">Transmembrane helix</keyword>
<dbReference type="EMBL" id="JBCAWK010000003">
    <property type="protein sequence ID" value="KAK8864198.1"/>
    <property type="molecule type" value="Genomic_DNA"/>
</dbReference>
<evidence type="ECO:0000313" key="4">
    <source>
        <dbReference type="EMBL" id="KAK8864198.1"/>
    </source>
</evidence>
<keyword evidence="3" id="KW-0732">Signal</keyword>
<feature type="region of interest" description="Disordered" evidence="1">
    <location>
        <begin position="146"/>
        <end position="166"/>
    </location>
</feature>
<keyword evidence="2" id="KW-0472">Membrane</keyword>
<feature type="region of interest" description="Disordered" evidence="1">
    <location>
        <begin position="213"/>
        <end position="264"/>
    </location>
</feature>
<dbReference type="AlphaFoldDB" id="A0AAW0Z256"/>
<organism evidence="4 5">
    <name type="scientific">Kwoniella newhampshirensis</name>
    <dbReference type="NCBI Taxonomy" id="1651941"/>
    <lineage>
        <taxon>Eukaryota</taxon>
        <taxon>Fungi</taxon>
        <taxon>Dikarya</taxon>
        <taxon>Basidiomycota</taxon>
        <taxon>Agaricomycotina</taxon>
        <taxon>Tremellomycetes</taxon>
        <taxon>Tremellales</taxon>
        <taxon>Cryptococcaceae</taxon>
        <taxon>Kwoniella</taxon>
    </lineage>
</organism>
<evidence type="ECO:0000256" key="3">
    <source>
        <dbReference type="SAM" id="SignalP"/>
    </source>
</evidence>
<keyword evidence="5" id="KW-1185">Reference proteome</keyword>
<proteinExistence type="predicted"/>
<dbReference type="GeneID" id="92178703"/>
<feature type="transmembrane region" description="Helical" evidence="2">
    <location>
        <begin position="40"/>
        <end position="62"/>
    </location>
</feature>
<name>A0AAW0Z256_9TREE</name>
<dbReference type="KEGG" id="kne:92178703"/>
<sequence length="264" mass="28923">MSPRPLPLHILLPLFLHPVLAQSRNNGNYWNNGIVIPTSTIVAIGVGFVAFGFSVLILLFVLRIAKVRRISRERGEEFRVVWSREGGFWGFLNSMGDTGGVGGGGIGGRRGIIRWDRNGEIAEVMKRPEMWEVSWRDEHELSRPLAVCSSTSPQKPERTIGSNDRDSPLPTIDIAIFISLPSPNASDSEALPNLIVGTTSLVPIIPSPLSRVVSEESDRSDGAVESKTKGQVTEVEYVSSPGGSSRRAKWEKSDTGQWHVEGIQ</sequence>
<accession>A0AAW0Z256</accession>
<evidence type="ECO:0000313" key="5">
    <source>
        <dbReference type="Proteomes" id="UP001388673"/>
    </source>
</evidence>